<keyword evidence="1" id="KW-0805">Transcription regulation</keyword>
<organism evidence="5 6">
    <name type="scientific">Candidatus Pullilachnospira stercoravium</name>
    <dbReference type="NCBI Taxonomy" id="2840913"/>
    <lineage>
        <taxon>Bacteria</taxon>
        <taxon>Bacillati</taxon>
        <taxon>Bacillota</taxon>
        <taxon>Clostridia</taxon>
        <taxon>Lachnospirales</taxon>
        <taxon>Lachnospiraceae</taxon>
        <taxon>Lachnospiraceae incertae sedis</taxon>
        <taxon>Candidatus Pullilachnospira</taxon>
    </lineage>
</organism>
<evidence type="ECO:0000313" key="6">
    <source>
        <dbReference type="Proteomes" id="UP000886723"/>
    </source>
</evidence>
<dbReference type="PANTHER" id="PTHR42756:SF1">
    <property type="entry name" value="TRANSCRIPTIONAL REPRESSOR OF EMRAB OPERON"/>
    <property type="match status" value="1"/>
</dbReference>
<evidence type="ECO:0000256" key="2">
    <source>
        <dbReference type="ARBA" id="ARBA00023125"/>
    </source>
</evidence>
<name>A0A9D1NTP8_9FIRM</name>
<dbReference type="EMBL" id="DVON01000124">
    <property type="protein sequence ID" value="HIV12630.1"/>
    <property type="molecule type" value="Genomic_DNA"/>
</dbReference>
<dbReference type="GO" id="GO:0003700">
    <property type="term" value="F:DNA-binding transcription factor activity"/>
    <property type="evidence" value="ECO:0007669"/>
    <property type="project" value="InterPro"/>
</dbReference>
<dbReference type="SMART" id="SM00347">
    <property type="entry name" value="HTH_MARR"/>
    <property type="match status" value="1"/>
</dbReference>
<feature type="domain" description="HTH marR-type" evidence="4">
    <location>
        <begin position="7"/>
        <end position="141"/>
    </location>
</feature>
<reference evidence="5" key="2">
    <citation type="journal article" date="2021" name="PeerJ">
        <title>Extensive microbial diversity within the chicken gut microbiome revealed by metagenomics and culture.</title>
        <authorList>
            <person name="Gilroy R."/>
            <person name="Ravi A."/>
            <person name="Getino M."/>
            <person name="Pursley I."/>
            <person name="Horton D.L."/>
            <person name="Alikhan N.F."/>
            <person name="Baker D."/>
            <person name="Gharbi K."/>
            <person name="Hall N."/>
            <person name="Watson M."/>
            <person name="Adriaenssens E.M."/>
            <person name="Foster-Nyarko E."/>
            <person name="Jarju S."/>
            <person name="Secka A."/>
            <person name="Antonio M."/>
            <person name="Oren A."/>
            <person name="Chaudhuri R.R."/>
            <person name="La Ragione R."/>
            <person name="Hildebrand F."/>
            <person name="Pallen M.J."/>
        </authorList>
    </citation>
    <scope>NUCLEOTIDE SEQUENCE</scope>
    <source>
        <strain evidence="5">ChiBcec2-4451</strain>
    </source>
</reference>
<protein>
    <submittedName>
        <fullName evidence="5">MarR family transcriptional regulator</fullName>
    </submittedName>
</protein>
<dbReference type="GO" id="GO:0003677">
    <property type="term" value="F:DNA binding"/>
    <property type="evidence" value="ECO:0007669"/>
    <property type="project" value="UniProtKB-KW"/>
</dbReference>
<keyword evidence="2" id="KW-0238">DNA-binding</keyword>
<reference evidence="5" key="1">
    <citation type="submission" date="2020-10" db="EMBL/GenBank/DDBJ databases">
        <authorList>
            <person name="Gilroy R."/>
        </authorList>
    </citation>
    <scope>NUCLEOTIDE SEQUENCE</scope>
    <source>
        <strain evidence="5">ChiBcec2-4451</strain>
    </source>
</reference>
<dbReference type="PROSITE" id="PS50995">
    <property type="entry name" value="HTH_MARR_2"/>
    <property type="match status" value="1"/>
</dbReference>
<gene>
    <name evidence="5" type="ORF">IAA63_05750</name>
</gene>
<dbReference type="InterPro" id="IPR036390">
    <property type="entry name" value="WH_DNA-bd_sf"/>
</dbReference>
<dbReference type="AlphaFoldDB" id="A0A9D1NTP8"/>
<dbReference type="PANTHER" id="PTHR42756">
    <property type="entry name" value="TRANSCRIPTIONAL REGULATOR, MARR"/>
    <property type="match status" value="1"/>
</dbReference>
<comment type="caution">
    <text evidence="5">The sequence shown here is derived from an EMBL/GenBank/DDBJ whole genome shotgun (WGS) entry which is preliminary data.</text>
</comment>
<accession>A0A9D1NTP8</accession>
<evidence type="ECO:0000313" key="5">
    <source>
        <dbReference type="EMBL" id="HIV12630.1"/>
    </source>
</evidence>
<evidence type="ECO:0000256" key="1">
    <source>
        <dbReference type="ARBA" id="ARBA00023015"/>
    </source>
</evidence>
<sequence>MEEDFRTERQLYLMRKISLNLTEQLELNLKDRNISGIQVYFLVYILRHHPEGTYLTELCREIGVSKSTLSVLIKKLRIEGYLCFQENPEDIRKKKVLPTEKLNAEKEQFLQKALQAEKEICGALDRREWEQLCMLEQKLLAQLARTEHKEMRTDRRYLSREKSFTTAETV</sequence>
<evidence type="ECO:0000256" key="3">
    <source>
        <dbReference type="ARBA" id="ARBA00023163"/>
    </source>
</evidence>
<proteinExistence type="predicted"/>
<keyword evidence="3" id="KW-0804">Transcription</keyword>
<dbReference type="SUPFAM" id="SSF46785">
    <property type="entry name" value="Winged helix' DNA-binding domain"/>
    <property type="match status" value="1"/>
</dbReference>
<dbReference type="Proteomes" id="UP000886723">
    <property type="component" value="Unassembled WGS sequence"/>
</dbReference>
<dbReference type="InterPro" id="IPR000835">
    <property type="entry name" value="HTH_MarR-typ"/>
</dbReference>
<dbReference type="Pfam" id="PF12802">
    <property type="entry name" value="MarR_2"/>
    <property type="match status" value="1"/>
</dbReference>
<evidence type="ECO:0000259" key="4">
    <source>
        <dbReference type="PROSITE" id="PS50995"/>
    </source>
</evidence>
<dbReference type="Gene3D" id="1.10.10.10">
    <property type="entry name" value="Winged helix-like DNA-binding domain superfamily/Winged helix DNA-binding domain"/>
    <property type="match status" value="1"/>
</dbReference>
<dbReference type="InterPro" id="IPR036388">
    <property type="entry name" value="WH-like_DNA-bd_sf"/>
</dbReference>